<name>A0A5C3F0B9_9BASI</name>
<feature type="compositionally biased region" description="Polar residues" evidence="1">
    <location>
        <begin position="125"/>
        <end position="149"/>
    </location>
</feature>
<keyword evidence="3" id="KW-1185">Reference proteome</keyword>
<dbReference type="Proteomes" id="UP000323386">
    <property type="component" value="Unassembled WGS sequence"/>
</dbReference>
<dbReference type="AlphaFoldDB" id="A0A5C3F0B9"/>
<feature type="compositionally biased region" description="Low complexity" evidence="1">
    <location>
        <begin position="101"/>
        <end position="113"/>
    </location>
</feature>
<organism evidence="2 3">
    <name type="scientific">Pseudozyma flocculosa</name>
    <dbReference type="NCBI Taxonomy" id="84751"/>
    <lineage>
        <taxon>Eukaryota</taxon>
        <taxon>Fungi</taxon>
        <taxon>Dikarya</taxon>
        <taxon>Basidiomycota</taxon>
        <taxon>Ustilaginomycotina</taxon>
        <taxon>Ustilaginomycetes</taxon>
        <taxon>Ustilaginales</taxon>
        <taxon>Ustilaginaceae</taxon>
        <taxon>Pseudozyma</taxon>
    </lineage>
</organism>
<feature type="compositionally biased region" description="Polar residues" evidence="1">
    <location>
        <begin position="89"/>
        <end position="100"/>
    </location>
</feature>
<proteinExistence type="predicted"/>
<dbReference type="EMBL" id="OOIP01000008">
    <property type="protein sequence ID" value="SPO37964.1"/>
    <property type="molecule type" value="Genomic_DNA"/>
</dbReference>
<evidence type="ECO:0000313" key="3">
    <source>
        <dbReference type="Proteomes" id="UP000323386"/>
    </source>
</evidence>
<evidence type="ECO:0000313" key="2">
    <source>
        <dbReference type="EMBL" id="SPO37964.1"/>
    </source>
</evidence>
<gene>
    <name evidence="2" type="ORF">PSFLO_03441</name>
</gene>
<evidence type="ECO:0000256" key="1">
    <source>
        <dbReference type="SAM" id="MobiDB-lite"/>
    </source>
</evidence>
<accession>A0A5C3F0B9</accession>
<reference evidence="2 3" key="1">
    <citation type="submission" date="2018-03" db="EMBL/GenBank/DDBJ databases">
        <authorList>
            <person name="Guldener U."/>
        </authorList>
    </citation>
    <scope>NUCLEOTIDE SEQUENCE [LARGE SCALE GENOMIC DNA]</scope>
    <source>
        <strain evidence="2 3">DAOM196992</strain>
    </source>
</reference>
<sequence length="215" mass="22328">MAWDCSMPVSTVSANAGDLVAWPGWPRGITKPKQSVPGEVEGDKAITQLLQSCTIYHAGWTNTTALWAAPLGSKPWCGACGVNSTLPTNASRGCPNTAQRGRQPSAGASQAQPPARPSKRPGQPPANSCQSSAQPAATQHSQPAAASQTQSPCHLLPPCCPAAASASSRCQSSETSERPSPTSPMIEALASAPPHIHVAVGSGVDLRYMWLWVWG</sequence>
<feature type="region of interest" description="Disordered" evidence="1">
    <location>
        <begin position="89"/>
        <end position="149"/>
    </location>
</feature>
<protein>
    <submittedName>
        <fullName evidence="2">Uncharacterized protein</fullName>
    </submittedName>
</protein>